<comment type="caution">
    <text evidence="1">The sequence shown here is derived from an EMBL/GenBank/DDBJ whole genome shotgun (WGS) entry which is preliminary data.</text>
</comment>
<protein>
    <submittedName>
        <fullName evidence="1">Uncharacterized protein</fullName>
    </submittedName>
</protein>
<evidence type="ECO:0000313" key="1">
    <source>
        <dbReference type="EMBL" id="EYB82208.1"/>
    </source>
</evidence>
<proteinExistence type="predicted"/>
<sequence length="84" mass="9370">MKYEEKLQEMRLVIGLEFAELVEILQQNAVKLLAGIQNEMALGTELKAAVLRGIARQNEVQFEMELAVQVGLQGETGLSKPEEL</sequence>
<dbReference type="Proteomes" id="UP000024635">
    <property type="component" value="Unassembled WGS sequence"/>
</dbReference>
<gene>
    <name evidence="1" type="primary">Acey_s0364.g3551</name>
    <name evidence="1" type="ORF">Y032_0364g3551</name>
</gene>
<accession>A0A016RV55</accession>
<reference evidence="2" key="1">
    <citation type="journal article" date="2015" name="Nat. Genet.">
        <title>The genome and transcriptome of the zoonotic hookworm Ancylostoma ceylanicum identify infection-specific gene families.</title>
        <authorList>
            <person name="Schwarz E.M."/>
            <person name="Hu Y."/>
            <person name="Antoshechkin I."/>
            <person name="Miller M.M."/>
            <person name="Sternberg P.W."/>
            <person name="Aroian R.V."/>
        </authorList>
    </citation>
    <scope>NUCLEOTIDE SEQUENCE</scope>
    <source>
        <strain evidence="2">HY135</strain>
    </source>
</reference>
<organism evidence="1 2">
    <name type="scientific">Ancylostoma ceylanicum</name>
    <dbReference type="NCBI Taxonomy" id="53326"/>
    <lineage>
        <taxon>Eukaryota</taxon>
        <taxon>Metazoa</taxon>
        <taxon>Ecdysozoa</taxon>
        <taxon>Nematoda</taxon>
        <taxon>Chromadorea</taxon>
        <taxon>Rhabditida</taxon>
        <taxon>Rhabditina</taxon>
        <taxon>Rhabditomorpha</taxon>
        <taxon>Strongyloidea</taxon>
        <taxon>Ancylostomatidae</taxon>
        <taxon>Ancylostomatinae</taxon>
        <taxon>Ancylostoma</taxon>
    </lineage>
</organism>
<dbReference type="AlphaFoldDB" id="A0A016RV55"/>
<name>A0A016RV55_9BILA</name>
<keyword evidence="2" id="KW-1185">Reference proteome</keyword>
<evidence type="ECO:0000313" key="2">
    <source>
        <dbReference type="Proteomes" id="UP000024635"/>
    </source>
</evidence>
<dbReference type="EMBL" id="JARK01001700">
    <property type="protein sequence ID" value="EYB82208.1"/>
    <property type="molecule type" value="Genomic_DNA"/>
</dbReference>